<dbReference type="Proteomes" id="UP000283509">
    <property type="component" value="Unassembled WGS sequence"/>
</dbReference>
<name>A0A423TVL6_PENVA</name>
<dbReference type="Pfam" id="PF11712">
    <property type="entry name" value="Vma12"/>
    <property type="match status" value="1"/>
</dbReference>
<organism evidence="7 8">
    <name type="scientific">Penaeus vannamei</name>
    <name type="common">Whiteleg shrimp</name>
    <name type="synonym">Litopenaeus vannamei</name>
    <dbReference type="NCBI Taxonomy" id="6689"/>
    <lineage>
        <taxon>Eukaryota</taxon>
        <taxon>Metazoa</taxon>
        <taxon>Ecdysozoa</taxon>
        <taxon>Arthropoda</taxon>
        <taxon>Crustacea</taxon>
        <taxon>Multicrustacea</taxon>
        <taxon>Malacostraca</taxon>
        <taxon>Eumalacostraca</taxon>
        <taxon>Eucarida</taxon>
        <taxon>Decapoda</taxon>
        <taxon>Dendrobranchiata</taxon>
        <taxon>Penaeoidea</taxon>
        <taxon>Penaeidae</taxon>
        <taxon>Penaeus</taxon>
    </lineage>
</organism>
<feature type="transmembrane region" description="Helical" evidence="6">
    <location>
        <begin position="169"/>
        <end position="190"/>
    </location>
</feature>
<accession>A0A423TVL6</accession>
<evidence type="ECO:0000256" key="4">
    <source>
        <dbReference type="ARBA" id="ARBA00022989"/>
    </source>
</evidence>
<dbReference type="InterPro" id="IPR021013">
    <property type="entry name" value="ATPase_Vma12"/>
</dbReference>
<sequence length="204" mass="23307">MEDHVLIIPSKRFVQILQELRDAFGSPQSIQQKIPAGEGIAGKEIKLTTQEIKWCHEKMRERGIPERVHELLAESEIILPKYEPPPRSPELEARIQRLRFEQENRDYKDMVKSVDNVYQGDGTQLGEIGKEMRIVNRQIISGLQYLLSVIGTFFAVFIALGMATPDYGVRALVATLAALVVGLAEMYFIIREDLKEEKKQDKVK</sequence>
<comment type="caution">
    <text evidence="7">The sequence shown here is derived from an EMBL/GenBank/DDBJ whole genome shotgun (WGS) entry which is preliminary data.</text>
</comment>
<dbReference type="GO" id="GO:0005789">
    <property type="term" value="C:endoplasmic reticulum membrane"/>
    <property type="evidence" value="ECO:0007669"/>
    <property type="project" value="UniProtKB-SubCell"/>
</dbReference>
<dbReference type="PANTHER" id="PTHR31394">
    <property type="entry name" value="TRANSMEMBRANE PROTEIN 199"/>
    <property type="match status" value="1"/>
</dbReference>
<dbReference type="PANTHER" id="PTHR31394:SF1">
    <property type="entry name" value="TRANSMEMBRANE PROTEIN 199"/>
    <property type="match status" value="1"/>
</dbReference>
<feature type="transmembrane region" description="Helical" evidence="6">
    <location>
        <begin position="142"/>
        <end position="163"/>
    </location>
</feature>
<evidence type="ECO:0000313" key="7">
    <source>
        <dbReference type="EMBL" id="ROT80487.1"/>
    </source>
</evidence>
<keyword evidence="8" id="KW-1185">Reference proteome</keyword>
<reference evidence="7 8" key="2">
    <citation type="submission" date="2019-01" db="EMBL/GenBank/DDBJ databases">
        <title>The decoding of complex shrimp genome reveals the adaptation for benthos swimmer, frequently molting mechanism and breeding impact on genome.</title>
        <authorList>
            <person name="Sun Y."/>
            <person name="Gao Y."/>
            <person name="Yu Y."/>
        </authorList>
    </citation>
    <scope>NUCLEOTIDE SEQUENCE [LARGE SCALE GENOMIC DNA]</scope>
    <source>
        <tissue evidence="7">Muscle</tissue>
    </source>
</reference>
<evidence type="ECO:0000256" key="3">
    <source>
        <dbReference type="ARBA" id="ARBA00022824"/>
    </source>
</evidence>
<comment type="subcellular location">
    <subcellularLocation>
        <location evidence="1">Endoplasmic reticulum membrane</location>
        <topology evidence="1">Multi-pass membrane protein</topology>
    </subcellularLocation>
</comment>
<evidence type="ECO:0000313" key="8">
    <source>
        <dbReference type="Proteomes" id="UP000283509"/>
    </source>
</evidence>
<evidence type="ECO:0000256" key="2">
    <source>
        <dbReference type="ARBA" id="ARBA00022692"/>
    </source>
</evidence>
<evidence type="ECO:0000256" key="1">
    <source>
        <dbReference type="ARBA" id="ARBA00004477"/>
    </source>
</evidence>
<evidence type="ECO:0000256" key="6">
    <source>
        <dbReference type="SAM" id="Phobius"/>
    </source>
</evidence>
<keyword evidence="4 6" id="KW-1133">Transmembrane helix</keyword>
<evidence type="ECO:0008006" key="9">
    <source>
        <dbReference type="Google" id="ProtNLM"/>
    </source>
</evidence>
<keyword evidence="2 6" id="KW-0812">Transmembrane</keyword>
<reference evidence="7 8" key="1">
    <citation type="submission" date="2018-04" db="EMBL/GenBank/DDBJ databases">
        <authorList>
            <person name="Zhang X."/>
            <person name="Yuan J."/>
            <person name="Li F."/>
            <person name="Xiang J."/>
        </authorList>
    </citation>
    <scope>NUCLEOTIDE SEQUENCE [LARGE SCALE GENOMIC DNA]</scope>
    <source>
        <tissue evidence="7">Muscle</tissue>
    </source>
</reference>
<gene>
    <name evidence="7" type="ORF">C7M84_000775</name>
</gene>
<evidence type="ECO:0000256" key="5">
    <source>
        <dbReference type="ARBA" id="ARBA00023136"/>
    </source>
</evidence>
<keyword evidence="3" id="KW-0256">Endoplasmic reticulum</keyword>
<dbReference type="GO" id="GO:0070072">
    <property type="term" value="P:vacuolar proton-transporting V-type ATPase complex assembly"/>
    <property type="evidence" value="ECO:0007669"/>
    <property type="project" value="InterPro"/>
</dbReference>
<protein>
    <recommendedName>
        <fullName evidence="9">Transmembrane protein 199</fullName>
    </recommendedName>
</protein>
<proteinExistence type="predicted"/>
<keyword evidence="5 6" id="KW-0472">Membrane</keyword>
<dbReference type="OrthoDB" id="19981at2759"/>
<dbReference type="STRING" id="6689.A0A423TVL6"/>
<dbReference type="AlphaFoldDB" id="A0A423TVL6"/>
<dbReference type="EMBL" id="QCYY01001115">
    <property type="protein sequence ID" value="ROT80487.1"/>
    <property type="molecule type" value="Genomic_DNA"/>
</dbReference>